<evidence type="ECO:0000313" key="3">
    <source>
        <dbReference type="Proteomes" id="UP000323597"/>
    </source>
</evidence>
<gene>
    <name evidence="2" type="ORF">E1A91_D11G387100v1</name>
</gene>
<proteinExistence type="predicted"/>
<accession>A0A5D2T0Q1</accession>
<reference evidence="2 3" key="1">
    <citation type="submission" date="2019-07" db="EMBL/GenBank/DDBJ databases">
        <title>WGS assembly of Gossypium mustelinum.</title>
        <authorList>
            <person name="Chen Z.J."/>
            <person name="Sreedasyam A."/>
            <person name="Ando A."/>
            <person name="Song Q."/>
            <person name="De L."/>
            <person name="Hulse-Kemp A."/>
            <person name="Ding M."/>
            <person name="Ye W."/>
            <person name="Kirkbride R."/>
            <person name="Jenkins J."/>
            <person name="Plott C."/>
            <person name="Lovell J."/>
            <person name="Lin Y.-M."/>
            <person name="Vaughn R."/>
            <person name="Liu B."/>
            <person name="Li W."/>
            <person name="Simpson S."/>
            <person name="Scheffler B."/>
            <person name="Saski C."/>
            <person name="Grover C."/>
            <person name="Hu G."/>
            <person name="Conover J."/>
            <person name="Carlson J."/>
            <person name="Shu S."/>
            <person name="Boston L."/>
            <person name="Williams M."/>
            <person name="Peterson D."/>
            <person name="Mcgee K."/>
            <person name="Jones D."/>
            <person name="Wendel J."/>
            <person name="Stelly D."/>
            <person name="Grimwood J."/>
            <person name="Schmutz J."/>
        </authorList>
    </citation>
    <scope>NUCLEOTIDE SEQUENCE [LARGE SCALE GENOMIC DNA]</scope>
    <source>
        <strain evidence="2">1408120.09</strain>
    </source>
</reference>
<dbReference type="AlphaFoldDB" id="A0A5D2T0Q1"/>
<protein>
    <submittedName>
        <fullName evidence="2">Uncharacterized protein</fullName>
    </submittedName>
</protein>
<evidence type="ECO:0000256" key="1">
    <source>
        <dbReference type="SAM" id="MobiDB-lite"/>
    </source>
</evidence>
<organism evidence="2 3">
    <name type="scientific">Gossypium mustelinum</name>
    <name type="common">Cotton</name>
    <name type="synonym">Gossypium caicoense</name>
    <dbReference type="NCBI Taxonomy" id="34275"/>
    <lineage>
        <taxon>Eukaryota</taxon>
        <taxon>Viridiplantae</taxon>
        <taxon>Streptophyta</taxon>
        <taxon>Embryophyta</taxon>
        <taxon>Tracheophyta</taxon>
        <taxon>Spermatophyta</taxon>
        <taxon>Magnoliopsida</taxon>
        <taxon>eudicotyledons</taxon>
        <taxon>Gunneridae</taxon>
        <taxon>Pentapetalae</taxon>
        <taxon>rosids</taxon>
        <taxon>malvids</taxon>
        <taxon>Malvales</taxon>
        <taxon>Malvaceae</taxon>
        <taxon>Malvoideae</taxon>
        <taxon>Gossypium</taxon>
    </lineage>
</organism>
<keyword evidence="3" id="KW-1185">Reference proteome</keyword>
<feature type="region of interest" description="Disordered" evidence="1">
    <location>
        <begin position="109"/>
        <end position="130"/>
    </location>
</feature>
<dbReference type="EMBL" id="CM017659">
    <property type="protein sequence ID" value="TYI58801.1"/>
    <property type="molecule type" value="Genomic_DNA"/>
</dbReference>
<sequence length="130" mass="14471">MTNELPLIPDELSVGRKQDRFPVSFFASVGQIVRLLCTLDVSSMLFEVVCRSTNLQEQKLSRSGDCSKSTRSLNNLIYRGAEKKEARELYLPSLIMALCSLSLVCSEESATNEPITPDQDQGDLPLTIEE</sequence>
<evidence type="ECO:0000313" key="2">
    <source>
        <dbReference type="EMBL" id="TYI58801.1"/>
    </source>
</evidence>
<dbReference type="Proteomes" id="UP000323597">
    <property type="component" value="Chromosome D11"/>
</dbReference>
<name>A0A5D2T0Q1_GOSMU</name>